<protein>
    <recommendedName>
        <fullName evidence="5">Myosin light chain alkali</fullName>
    </recommendedName>
</protein>
<keyword evidence="2" id="KW-0514">Muscle protein</keyword>
<evidence type="ECO:0000256" key="1">
    <source>
        <dbReference type="ARBA" id="ARBA00022737"/>
    </source>
</evidence>
<dbReference type="GO" id="GO:0005859">
    <property type="term" value="C:muscle myosin complex"/>
    <property type="evidence" value="ECO:0007669"/>
    <property type="project" value="TreeGrafter"/>
</dbReference>
<organism evidence="3 4">
    <name type="scientific">Tetranychus urticae</name>
    <name type="common">Two-spotted spider mite</name>
    <dbReference type="NCBI Taxonomy" id="32264"/>
    <lineage>
        <taxon>Eukaryota</taxon>
        <taxon>Metazoa</taxon>
        <taxon>Ecdysozoa</taxon>
        <taxon>Arthropoda</taxon>
        <taxon>Chelicerata</taxon>
        <taxon>Arachnida</taxon>
        <taxon>Acari</taxon>
        <taxon>Acariformes</taxon>
        <taxon>Trombidiformes</taxon>
        <taxon>Prostigmata</taxon>
        <taxon>Eleutherengona</taxon>
        <taxon>Raphignathae</taxon>
        <taxon>Tetranychoidea</taxon>
        <taxon>Tetranychidae</taxon>
        <taxon>Tetranychus</taxon>
    </lineage>
</organism>
<dbReference type="InterPro" id="IPR050230">
    <property type="entry name" value="CALM/Myosin/TropC-like"/>
</dbReference>
<keyword evidence="4" id="KW-1185">Reference proteome</keyword>
<dbReference type="EMBL" id="CAEY01000920">
    <property type="status" value="NOT_ANNOTATED_CDS"/>
    <property type="molecule type" value="Genomic_DNA"/>
</dbReference>
<evidence type="ECO:0000313" key="3">
    <source>
        <dbReference type="EnsemblMetazoa" id="tetur32g00200.1"/>
    </source>
</evidence>
<gene>
    <name evidence="3" type="primary">107369459</name>
</gene>
<dbReference type="STRING" id="32264.T1L1M8"/>
<name>T1L1M8_TETUR</name>
<reference evidence="3" key="2">
    <citation type="submission" date="2015-06" db="UniProtKB">
        <authorList>
            <consortium name="EnsemblMetazoa"/>
        </authorList>
    </citation>
    <scope>IDENTIFICATION</scope>
</reference>
<dbReference type="Gene3D" id="1.10.238.10">
    <property type="entry name" value="EF-hand"/>
    <property type="match status" value="2"/>
</dbReference>
<dbReference type="PANTHER" id="PTHR23048:SF33">
    <property type="entry name" value="MYOSIN LIGHT CHAIN ALKALI"/>
    <property type="match status" value="1"/>
</dbReference>
<dbReference type="eggNOG" id="KOG0030">
    <property type="taxonomic scope" value="Eukaryota"/>
</dbReference>
<dbReference type="KEGG" id="tut:107369459"/>
<accession>T1L1M8</accession>
<dbReference type="AlphaFoldDB" id="T1L1M8"/>
<dbReference type="OMA" id="FELYDFW"/>
<evidence type="ECO:0008006" key="5">
    <source>
        <dbReference type="Google" id="ProtNLM"/>
    </source>
</evidence>
<keyword evidence="1" id="KW-0677">Repeat</keyword>
<dbReference type="PANTHER" id="PTHR23048">
    <property type="entry name" value="MYOSIN LIGHT CHAIN 1, 3"/>
    <property type="match status" value="1"/>
</dbReference>
<proteinExistence type="predicted"/>
<dbReference type="InterPro" id="IPR011992">
    <property type="entry name" value="EF-hand-dom_pair"/>
</dbReference>
<evidence type="ECO:0000256" key="2">
    <source>
        <dbReference type="ARBA" id="ARBA00023179"/>
    </source>
</evidence>
<dbReference type="HOGENOM" id="CLU_061288_13_3_1"/>
<evidence type="ECO:0000313" key="4">
    <source>
        <dbReference type="Proteomes" id="UP000015104"/>
    </source>
</evidence>
<sequence length="160" mass="17703">MADLKPAEVEKAKLHFGIYDFEGINKVDAVRLGDLIRSLDLRPTNAAIEKAGGTKKKGEKLLTLEEFLPIYSELKKNKDVGAYEDLVEGLKVYDKNENGTMMEAEMAHTLLSLGEKLENAEVEEIIKACGGTTDEDGYMKYETFVKNILAGPYPEEAAAQ</sequence>
<dbReference type="FunFam" id="1.10.238.10:FF:000001">
    <property type="entry name" value="Calmodulin 1"/>
    <property type="match status" value="1"/>
</dbReference>
<dbReference type="OrthoDB" id="26525at2759"/>
<dbReference type="EnsemblMetazoa" id="tetur32g00200.1">
    <property type="protein sequence ID" value="tetur32g00200.1"/>
    <property type="gene ID" value="tetur32g00200"/>
</dbReference>
<reference evidence="4" key="1">
    <citation type="submission" date="2011-08" db="EMBL/GenBank/DDBJ databases">
        <authorList>
            <person name="Rombauts S."/>
        </authorList>
    </citation>
    <scope>NUCLEOTIDE SEQUENCE</scope>
    <source>
        <strain evidence="4">London</strain>
    </source>
</reference>
<dbReference type="Proteomes" id="UP000015104">
    <property type="component" value="Unassembled WGS sequence"/>
</dbReference>
<dbReference type="SUPFAM" id="SSF47473">
    <property type="entry name" value="EF-hand"/>
    <property type="match status" value="1"/>
</dbReference>